<dbReference type="InterPro" id="IPR005913">
    <property type="entry name" value="dTDP_dehydrorham_reduct"/>
</dbReference>
<keyword evidence="6" id="KW-1185">Reference proteome</keyword>
<accession>A0ABT4N0Y6</accession>
<comment type="similarity">
    <text evidence="1 2">Belongs to the dTDP-4-dehydrorhamnose reductase family.</text>
</comment>
<dbReference type="SUPFAM" id="SSF51735">
    <property type="entry name" value="NAD(P)-binding Rossmann-fold domains"/>
    <property type="match status" value="1"/>
</dbReference>
<dbReference type="InterPro" id="IPR029903">
    <property type="entry name" value="RmlD-like-bd"/>
</dbReference>
<feature type="domain" description="RmlD-like substrate binding" evidence="4">
    <location>
        <begin position="41"/>
        <end position="323"/>
    </location>
</feature>
<dbReference type="PANTHER" id="PTHR10491:SF4">
    <property type="entry name" value="METHIONINE ADENOSYLTRANSFERASE 2 SUBUNIT BETA"/>
    <property type="match status" value="1"/>
</dbReference>
<dbReference type="PANTHER" id="PTHR10491">
    <property type="entry name" value="DTDP-4-DEHYDRORHAMNOSE REDUCTASE"/>
    <property type="match status" value="1"/>
</dbReference>
<organism evidence="5 6">
    <name type="scientific">Gordonia rubripertincta</name>
    <name type="common">Rhodococcus corallinus</name>
    <dbReference type="NCBI Taxonomy" id="36822"/>
    <lineage>
        <taxon>Bacteria</taxon>
        <taxon>Bacillati</taxon>
        <taxon>Actinomycetota</taxon>
        <taxon>Actinomycetes</taxon>
        <taxon>Mycobacteriales</taxon>
        <taxon>Gordoniaceae</taxon>
        <taxon>Gordonia</taxon>
    </lineage>
</organism>
<dbReference type="Gene3D" id="3.90.25.10">
    <property type="entry name" value="UDP-galactose 4-epimerase, domain 1"/>
    <property type="match status" value="1"/>
</dbReference>
<name>A0ABT4N0Y6_GORRU</name>
<comment type="function">
    <text evidence="2">Catalyzes the reduction of dTDP-6-deoxy-L-lyxo-4-hexulose to yield dTDP-L-rhamnose.</text>
</comment>
<dbReference type="Proteomes" id="UP001067235">
    <property type="component" value="Unassembled WGS sequence"/>
</dbReference>
<protein>
    <recommendedName>
        <fullName evidence="2">dTDP-4-dehydrorhamnose reductase</fullName>
        <ecNumber evidence="2">1.1.1.133</ecNumber>
    </recommendedName>
</protein>
<sequence>MQTISGDGAERSSTLGGDGAERSSTLGGDGAERGSAGSGSIVVTGVAGQLGTQLRVRGGSRVRGLTSAQLDITDPVSVYEALGKLGPGDVVINCAAYTAVDNAESDRSTAAAVNAEGPGYLAEHTARTGASLIHISTDYVFPGSSSRPLEPGDPTGPDSVYGATKLAGEQAVRAGDPSATIVRTAWVYTGAANSADFVGTMRRLERERDTVSVVTDQVGSPTYSGDLADGLLELAGQVSGPDSVAAGQILHATNAGSCSWFDLAQAVFVEVGADPSRVLPTTSAEFPRPAPRPAYSVLSGRAWQVAELTPLRDWRAALTAAVHHGE</sequence>
<dbReference type="EMBL" id="JAPWIE010000007">
    <property type="protein sequence ID" value="MCZ4552902.1"/>
    <property type="molecule type" value="Genomic_DNA"/>
</dbReference>
<proteinExistence type="inferred from homology"/>
<dbReference type="RefSeq" id="WP_301573520.1">
    <property type="nucleotide sequence ID" value="NZ_JAPWIE010000007.1"/>
</dbReference>
<dbReference type="Pfam" id="PF04321">
    <property type="entry name" value="RmlD_sub_bind"/>
    <property type="match status" value="1"/>
</dbReference>
<dbReference type="NCBIfam" id="TIGR01214">
    <property type="entry name" value="rmlD"/>
    <property type="match status" value="1"/>
</dbReference>
<evidence type="ECO:0000256" key="2">
    <source>
        <dbReference type="RuleBase" id="RU364082"/>
    </source>
</evidence>
<evidence type="ECO:0000313" key="6">
    <source>
        <dbReference type="Proteomes" id="UP001067235"/>
    </source>
</evidence>
<dbReference type="EC" id="1.1.1.133" evidence="2"/>
<dbReference type="Gene3D" id="3.40.50.720">
    <property type="entry name" value="NAD(P)-binding Rossmann-like Domain"/>
    <property type="match status" value="1"/>
</dbReference>
<evidence type="ECO:0000259" key="4">
    <source>
        <dbReference type="Pfam" id="PF04321"/>
    </source>
</evidence>
<feature type="compositionally biased region" description="Polar residues" evidence="3">
    <location>
        <begin position="1"/>
        <end position="15"/>
    </location>
</feature>
<reference evidence="5" key="1">
    <citation type="submission" date="2022-12" db="EMBL/GenBank/DDBJ databases">
        <authorList>
            <person name="Krivoruchko A.V."/>
            <person name="Elkin A."/>
        </authorList>
    </citation>
    <scope>NUCLEOTIDE SEQUENCE</scope>
    <source>
        <strain evidence="5">IEGM 1388</strain>
    </source>
</reference>
<evidence type="ECO:0000313" key="5">
    <source>
        <dbReference type="EMBL" id="MCZ4552902.1"/>
    </source>
</evidence>
<dbReference type="InterPro" id="IPR036291">
    <property type="entry name" value="NAD(P)-bd_dom_sf"/>
</dbReference>
<gene>
    <name evidence="5" type="primary">rfbD</name>
    <name evidence="5" type="ORF">O4213_23130</name>
</gene>
<evidence type="ECO:0000256" key="1">
    <source>
        <dbReference type="ARBA" id="ARBA00010944"/>
    </source>
</evidence>
<evidence type="ECO:0000256" key="3">
    <source>
        <dbReference type="SAM" id="MobiDB-lite"/>
    </source>
</evidence>
<dbReference type="GO" id="GO:0008831">
    <property type="term" value="F:dTDP-4-dehydrorhamnose reductase activity"/>
    <property type="evidence" value="ECO:0007669"/>
    <property type="project" value="UniProtKB-EC"/>
</dbReference>
<dbReference type="CDD" id="cd05254">
    <property type="entry name" value="dTDP_HR_like_SDR_e"/>
    <property type="match status" value="1"/>
</dbReference>
<keyword evidence="2 5" id="KW-0560">Oxidoreductase</keyword>
<feature type="region of interest" description="Disordered" evidence="3">
    <location>
        <begin position="1"/>
        <end position="37"/>
    </location>
</feature>
<keyword evidence="2" id="KW-0521">NADP</keyword>
<comment type="caution">
    <text evidence="5">The sequence shown here is derived from an EMBL/GenBank/DDBJ whole genome shotgun (WGS) entry which is preliminary data.</text>
</comment>
<comment type="pathway">
    <text evidence="2">Carbohydrate biosynthesis; dTDP-L-rhamnose biosynthesis.</text>
</comment>